<feature type="chain" id="PRO_5012226896" description="DUF1793-domain-containing protein" evidence="3">
    <location>
        <begin position="16"/>
        <end position="850"/>
    </location>
</feature>
<keyword evidence="3" id="KW-0732">Signal</keyword>
<keyword evidence="7" id="KW-1185">Reference proteome</keyword>
<protein>
    <recommendedName>
        <fullName evidence="8">DUF1793-domain-containing protein</fullName>
    </recommendedName>
</protein>
<feature type="region of interest" description="Disordered" evidence="1">
    <location>
        <begin position="683"/>
        <end position="703"/>
    </location>
</feature>
<dbReference type="STRING" id="1314674.A0A0D7AZZ4"/>
<gene>
    <name evidence="6" type="ORF">CYLTODRAFT_493633</name>
</gene>
<keyword evidence="2" id="KW-1133">Transmembrane helix</keyword>
<dbReference type="GO" id="GO:0005975">
    <property type="term" value="P:carbohydrate metabolic process"/>
    <property type="evidence" value="ECO:0007669"/>
    <property type="project" value="InterPro"/>
</dbReference>
<dbReference type="PANTHER" id="PTHR31987:SF1">
    <property type="entry name" value="GLUTAMINASE A"/>
    <property type="match status" value="1"/>
</dbReference>
<evidence type="ECO:0000313" key="6">
    <source>
        <dbReference type="EMBL" id="KIY63782.1"/>
    </source>
</evidence>
<dbReference type="Pfam" id="PF16335">
    <property type="entry name" value="GtaA_6_Hairpin"/>
    <property type="match status" value="1"/>
</dbReference>
<dbReference type="Pfam" id="PF17168">
    <property type="entry name" value="DUF5127"/>
    <property type="match status" value="1"/>
</dbReference>
<feature type="signal peptide" evidence="3">
    <location>
        <begin position="1"/>
        <end position="15"/>
    </location>
</feature>
<evidence type="ECO:0000256" key="3">
    <source>
        <dbReference type="SAM" id="SignalP"/>
    </source>
</evidence>
<evidence type="ECO:0000259" key="5">
    <source>
        <dbReference type="Pfam" id="PF17168"/>
    </source>
</evidence>
<dbReference type="Proteomes" id="UP000054007">
    <property type="component" value="Unassembled WGS sequence"/>
</dbReference>
<feature type="transmembrane region" description="Helical" evidence="2">
    <location>
        <begin position="709"/>
        <end position="734"/>
    </location>
</feature>
<dbReference type="InterPro" id="IPR033433">
    <property type="entry name" value="GtaA_N"/>
</dbReference>
<evidence type="ECO:0000256" key="2">
    <source>
        <dbReference type="SAM" id="Phobius"/>
    </source>
</evidence>
<dbReference type="InterPro" id="IPR052743">
    <property type="entry name" value="Glutaminase_GtaA"/>
</dbReference>
<accession>A0A0D7AZZ4</accession>
<sequence>MLWLVLCFLFSVVVAQKWPTSIPIAVRAPHFNSYIVLGSNQNQTQKPSHWNLKHDVGWTLWMSVDGEKPTKLFGGIFRQGETPEATFKDVELTPTRSILTVDVGPVEATVTFLNPIEPEDLVLQSFPFTYMYCNVSTTDGREHSVRLFTDVTGEWLAKDLKKTVKWNFTESDSMFFHTAWLDSPTRLSYDYAGMAEDSFLWFASTKSDTTTYRAGSAVMCLKRFTENGTLDGARDTDYRGINERDTPAFAFARDLGNISSTSDTAVWALGLTRDPSVSFQASQRRPYYTSKYTSVPQAMTAFLSGFEDAKKRAIDLDNSLMNAARSISSEYADLVAIGTRMALSAIDFTTAAGEHENDTMAFMAIPYDSESRVSAVDTIFASFPALLRLNATWAGYLLRPLLDVGTTSWPDIEYASYDLGQKYPTISVQEPPQKNSIESTGDMLIMVWAQARVSGDATRLTSHYHLLKKWADYLVNKGVDLTAGLSDGAGIRNANLALKGVLGVKCMSLIAKAVSLEDDHRKYSDSAHSMYKAWKAKAFRENHIVSDYTNQSSWGLIYSIFYDKMLRLDVVDEEVLNAQDAFYKSQIVDNAAVAKFGVTFDTMDSHVSAPWNMITAGATNNTEVRDRLISQVRAKMYANGTSKGIFPALYDSSSSSSRDTSYGSPAQGAMLSLLAMDLHLQTPKGTSPNLTQDPSTSSDLSGGEKKHVLVGPILGGVIGGLAILIIFLILLFCYRRRQRKDPRLLAHYSPFMVPPPTSVAGISEHERGNTSSTVSLLPLKLKQDMAPRPSPPASPQTIWRKPRIPEPEEPAASASQANGPGLHGELENLRREMDRLRMEGLMLPPLYERR</sequence>
<name>A0A0D7AZZ4_9AGAR</name>
<keyword evidence="2" id="KW-0812">Transmembrane</keyword>
<reference evidence="6 7" key="1">
    <citation type="journal article" date="2015" name="Fungal Genet. Biol.">
        <title>Evolution of novel wood decay mechanisms in Agaricales revealed by the genome sequences of Fistulina hepatica and Cylindrobasidium torrendii.</title>
        <authorList>
            <person name="Floudas D."/>
            <person name="Held B.W."/>
            <person name="Riley R."/>
            <person name="Nagy L.G."/>
            <person name="Koehler G."/>
            <person name="Ransdell A.S."/>
            <person name="Younus H."/>
            <person name="Chow J."/>
            <person name="Chiniquy J."/>
            <person name="Lipzen A."/>
            <person name="Tritt A."/>
            <person name="Sun H."/>
            <person name="Haridas S."/>
            <person name="LaButti K."/>
            <person name="Ohm R.A."/>
            <person name="Kues U."/>
            <person name="Blanchette R.A."/>
            <person name="Grigoriev I.V."/>
            <person name="Minto R.E."/>
            <person name="Hibbett D.S."/>
        </authorList>
    </citation>
    <scope>NUCLEOTIDE SEQUENCE [LARGE SCALE GENOMIC DNA]</scope>
    <source>
        <strain evidence="6 7">FP15055 ss-10</strain>
    </source>
</reference>
<organism evidence="6 7">
    <name type="scientific">Cylindrobasidium torrendii FP15055 ss-10</name>
    <dbReference type="NCBI Taxonomy" id="1314674"/>
    <lineage>
        <taxon>Eukaryota</taxon>
        <taxon>Fungi</taxon>
        <taxon>Dikarya</taxon>
        <taxon>Basidiomycota</taxon>
        <taxon>Agaricomycotina</taxon>
        <taxon>Agaricomycetes</taxon>
        <taxon>Agaricomycetidae</taxon>
        <taxon>Agaricales</taxon>
        <taxon>Marasmiineae</taxon>
        <taxon>Physalacriaceae</taxon>
        <taxon>Cylindrobasidium</taxon>
    </lineage>
</organism>
<feature type="domain" description="Glutaminase A central" evidence="4">
    <location>
        <begin position="328"/>
        <end position="673"/>
    </location>
</feature>
<dbReference type="EMBL" id="KN880673">
    <property type="protein sequence ID" value="KIY63782.1"/>
    <property type="molecule type" value="Genomic_DNA"/>
</dbReference>
<dbReference type="PANTHER" id="PTHR31987">
    <property type="entry name" value="GLUTAMINASE A-RELATED"/>
    <property type="match status" value="1"/>
</dbReference>
<dbReference type="OrthoDB" id="3918848at2759"/>
<dbReference type="AlphaFoldDB" id="A0A0D7AZZ4"/>
<evidence type="ECO:0000256" key="1">
    <source>
        <dbReference type="SAM" id="MobiDB-lite"/>
    </source>
</evidence>
<feature type="region of interest" description="Disordered" evidence="1">
    <location>
        <begin position="783"/>
        <end position="830"/>
    </location>
</feature>
<keyword evidence="2" id="KW-0472">Membrane</keyword>
<feature type="compositionally biased region" description="Polar residues" evidence="1">
    <location>
        <begin position="683"/>
        <end position="700"/>
    </location>
</feature>
<proteinExistence type="predicted"/>
<evidence type="ECO:0000313" key="7">
    <source>
        <dbReference type="Proteomes" id="UP000054007"/>
    </source>
</evidence>
<evidence type="ECO:0000259" key="4">
    <source>
        <dbReference type="Pfam" id="PF16335"/>
    </source>
</evidence>
<feature type="domain" description="Glutaminase A N-terminal" evidence="5">
    <location>
        <begin position="95"/>
        <end position="322"/>
    </location>
</feature>
<dbReference type="InterPro" id="IPR008928">
    <property type="entry name" value="6-hairpin_glycosidase_sf"/>
</dbReference>
<evidence type="ECO:0008006" key="8">
    <source>
        <dbReference type="Google" id="ProtNLM"/>
    </source>
</evidence>
<dbReference type="InterPro" id="IPR032514">
    <property type="entry name" value="GtaA_central"/>
</dbReference>
<dbReference type="SUPFAM" id="SSF48208">
    <property type="entry name" value="Six-hairpin glycosidases"/>
    <property type="match status" value="1"/>
</dbReference>